<protein>
    <submittedName>
        <fullName evidence="1">Uncharacterized protein</fullName>
    </submittedName>
</protein>
<name>A0A2H6LN40_9NOSO</name>
<accession>A0A2H6LN40</accession>
<reference evidence="2" key="1">
    <citation type="journal article" date="2018" name="Genome Announc.">
        <title>Draft Genome Sequence of the Nitrogen-Fixing and Hormogonia-Inducing Cyanobacterium Nostoc cycadae Strain WK-1, Isolated from the Coralloid Roots of Cycas revoluta.</title>
        <authorList>
            <person name="Kanesaki Y."/>
            <person name="Hirose M."/>
            <person name="Hirose Y."/>
            <person name="Fujisawa T."/>
            <person name="Nakamura Y."/>
            <person name="Watanabe S."/>
            <person name="Matsunaga S."/>
            <person name="Uchida H."/>
            <person name="Murakami A."/>
        </authorList>
    </citation>
    <scope>NUCLEOTIDE SEQUENCE [LARGE SCALE GENOMIC DNA]</scope>
    <source>
        <strain evidence="2">WK-1</strain>
    </source>
</reference>
<dbReference type="Proteomes" id="UP000236527">
    <property type="component" value="Unassembled WGS sequence"/>
</dbReference>
<evidence type="ECO:0000313" key="1">
    <source>
        <dbReference type="EMBL" id="GBE94624.1"/>
    </source>
</evidence>
<evidence type="ECO:0000313" key="2">
    <source>
        <dbReference type="Proteomes" id="UP000236527"/>
    </source>
</evidence>
<gene>
    <name evidence="1" type="ORF">NCWK1_4403</name>
</gene>
<dbReference type="AlphaFoldDB" id="A0A2H6LN40"/>
<keyword evidence="2" id="KW-1185">Reference proteome</keyword>
<organism evidence="1 2">
    <name type="scientific">Nostoc cycadae WK-1</name>
    <dbReference type="NCBI Taxonomy" id="1861711"/>
    <lineage>
        <taxon>Bacteria</taxon>
        <taxon>Bacillati</taxon>
        <taxon>Cyanobacteriota</taxon>
        <taxon>Cyanophyceae</taxon>
        <taxon>Nostocales</taxon>
        <taxon>Nostocaceae</taxon>
        <taxon>Nostoc</taxon>
    </lineage>
</organism>
<proteinExistence type="predicted"/>
<sequence length="54" mass="6253">MAKSTIIIHANKLRDKFIDNFSKHYSLIEFYTDMVNFLEKGIITDSGCHTNLAF</sequence>
<comment type="caution">
    <text evidence="1">The sequence shown here is derived from an EMBL/GenBank/DDBJ whole genome shotgun (WGS) entry which is preliminary data.</text>
</comment>
<dbReference type="EMBL" id="BDGE01000083">
    <property type="protein sequence ID" value="GBE94624.1"/>
    <property type="molecule type" value="Genomic_DNA"/>
</dbReference>